<evidence type="ECO:0000256" key="10">
    <source>
        <dbReference type="ARBA" id="ARBA00023295"/>
    </source>
</evidence>
<dbReference type="AlphaFoldDB" id="A0A8E2EXT6"/>
<feature type="chain" id="PRO_5034166582" description="chitinase" evidence="15">
    <location>
        <begin position="22"/>
        <end position="356"/>
    </location>
</feature>
<evidence type="ECO:0000256" key="14">
    <source>
        <dbReference type="SAM" id="Phobius"/>
    </source>
</evidence>
<dbReference type="OrthoDB" id="4781at2759"/>
<dbReference type="PANTHER" id="PTHR10963:SF27">
    <property type="entry name" value="GLYCOSIDASE-RELATED"/>
    <property type="match status" value="1"/>
</dbReference>
<comment type="similarity">
    <text evidence="12">Belongs to the glycosyl hydrolase 16 family. CRH1 subfamily.</text>
</comment>
<feature type="domain" description="GH16" evidence="16">
    <location>
        <begin position="45"/>
        <end position="240"/>
    </location>
</feature>
<keyword evidence="9" id="KW-0325">Glycoprotein</keyword>
<dbReference type="PANTHER" id="PTHR10963">
    <property type="entry name" value="GLYCOSYL HYDROLASE-RELATED"/>
    <property type="match status" value="1"/>
</dbReference>
<keyword evidence="4" id="KW-0328">Glycosyltransferase</keyword>
<comment type="function">
    <text evidence="13">Dual chitinase/transglycosylase that plays a role in cell wall architecture. Chitinase and transglycosylase activities are coupled. Required for the polysaccharide cross-linking at the septa and the cell wall. More specifically, transfers chitin to 1,6-beta-glucan in the cell wall.</text>
</comment>
<evidence type="ECO:0000313" key="17">
    <source>
        <dbReference type="EMBL" id="OCL06871.1"/>
    </source>
</evidence>
<dbReference type="GO" id="GO:0008843">
    <property type="term" value="F:endochitinase activity"/>
    <property type="evidence" value="ECO:0007669"/>
    <property type="project" value="UniProtKB-EC"/>
</dbReference>
<dbReference type="EMBL" id="KV749963">
    <property type="protein sequence ID" value="OCL06871.1"/>
    <property type="molecule type" value="Genomic_DNA"/>
</dbReference>
<dbReference type="SUPFAM" id="SSF49899">
    <property type="entry name" value="Concanavalin A-like lectins/glucanases"/>
    <property type="match status" value="1"/>
</dbReference>
<keyword evidence="11" id="KW-0961">Cell wall biogenesis/degradation</keyword>
<evidence type="ECO:0000256" key="15">
    <source>
        <dbReference type="SAM" id="SignalP"/>
    </source>
</evidence>
<evidence type="ECO:0000256" key="6">
    <source>
        <dbReference type="ARBA" id="ARBA00022729"/>
    </source>
</evidence>
<keyword evidence="7 17" id="KW-0378">Hydrolase</keyword>
<sequence>MASFSIFLFSLLSALLPTVLAQTWTSCNPLNTTTCPADPALGSNATFKWNGTMADSKIWNTTAGQVQWTTKGGEFIINGRGDSPTIQSNFYIFFGVVSVIMQAATGQGVVSSIVLESNDLDEVDWEFLGGNTTHVETNYFGKGNTTSYDRAIYYPVSNPQTTFHNYTVHWTSAAIEWWIDNNLVRTLQYADALGGKNFPQTPMNVRLGIWAGGDKANSNGTIEWAGGLVDYHAGPYTMTVQEVYVQDFSSGKEYSYGDMTGSWESIKITNGTSKAVAEINSPHGVSGHWNALSQAVRIAIVASAAGVAILSLLTIIFCCVKQRRAGRREYAEIEAQREKEAAEVLEYKQRIANSRH</sequence>
<dbReference type="InterPro" id="IPR013320">
    <property type="entry name" value="ConA-like_dom_sf"/>
</dbReference>
<comment type="catalytic activity">
    <reaction evidence="1">
        <text>Random endo-hydrolysis of N-acetyl-beta-D-glucosaminide (1-&gt;4)-beta-linkages in chitin and chitodextrins.</text>
        <dbReference type="EC" id="3.2.1.14"/>
    </reaction>
</comment>
<keyword evidence="14" id="KW-1133">Transmembrane helix</keyword>
<keyword evidence="14" id="KW-0812">Transmembrane</keyword>
<dbReference type="GO" id="GO:0016020">
    <property type="term" value="C:membrane"/>
    <property type="evidence" value="ECO:0007669"/>
    <property type="project" value="UniProtKB-SubCell"/>
</dbReference>
<dbReference type="CDD" id="cd02183">
    <property type="entry name" value="GH16_fungal_CRH1_transglycosylase"/>
    <property type="match status" value="1"/>
</dbReference>
<evidence type="ECO:0000256" key="3">
    <source>
        <dbReference type="ARBA" id="ARBA00012729"/>
    </source>
</evidence>
<dbReference type="EC" id="3.2.1.14" evidence="3"/>
<dbReference type="GO" id="GO:0005975">
    <property type="term" value="P:carbohydrate metabolic process"/>
    <property type="evidence" value="ECO:0007669"/>
    <property type="project" value="InterPro"/>
</dbReference>
<dbReference type="Proteomes" id="UP000250140">
    <property type="component" value="Unassembled WGS sequence"/>
</dbReference>
<evidence type="ECO:0000256" key="13">
    <source>
        <dbReference type="ARBA" id="ARBA00093308"/>
    </source>
</evidence>
<evidence type="ECO:0000313" key="18">
    <source>
        <dbReference type="Proteomes" id="UP000250140"/>
    </source>
</evidence>
<keyword evidence="8 14" id="KW-0472">Membrane</keyword>
<keyword evidence="6 15" id="KW-0732">Signal</keyword>
<evidence type="ECO:0000256" key="9">
    <source>
        <dbReference type="ARBA" id="ARBA00023180"/>
    </source>
</evidence>
<name>A0A8E2EXT6_9PEZI</name>
<keyword evidence="10" id="KW-0326">Glycosidase</keyword>
<evidence type="ECO:0000256" key="11">
    <source>
        <dbReference type="ARBA" id="ARBA00023316"/>
    </source>
</evidence>
<accession>A0A8E2EXT6</accession>
<keyword evidence="18" id="KW-1185">Reference proteome</keyword>
<evidence type="ECO:0000259" key="16">
    <source>
        <dbReference type="PROSITE" id="PS51762"/>
    </source>
</evidence>
<protein>
    <recommendedName>
        <fullName evidence="3">chitinase</fullName>
        <ecNumber evidence="3">3.2.1.14</ecNumber>
    </recommendedName>
</protein>
<dbReference type="Pfam" id="PF00722">
    <property type="entry name" value="Glyco_hydro_16"/>
    <property type="match status" value="1"/>
</dbReference>
<evidence type="ECO:0000256" key="7">
    <source>
        <dbReference type="ARBA" id="ARBA00022801"/>
    </source>
</evidence>
<dbReference type="PROSITE" id="PS51762">
    <property type="entry name" value="GH16_2"/>
    <property type="match status" value="1"/>
</dbReference>
<dbReference type="FunFam" id="2.60.120.200:FF:000152">
    <property type="entry name" value="Cell wall glucanase"/>
    <property type="match status" value="1"/>
</dbReference>
<dbReference type="GO" id="GO:0009277">
    <property type="term" value="C:fungal-type cell wall"/>
    <property type="evidence" value="ECO:0007669"/>
    <property type="project" value="TreeGrafter"/>
</dbReference>
<evidence type="ECO:0000256" key="12">
    <source>
        <dbReference type="ARBA" id="ARBA00038074"/>
    </source>
</evidence>
<dbReference type="GO" id="GO:0031505">
    <property type="term" value="P:fungal-type cell wall organization"/>
    <property type="evidence" value="ECO:0007669"/>
    <property type="project" value="TreeGrafter"/>
</dbReference>
<dbReference type="InterPro" id="IPR000757">
    <property type="entry name" value="Beta-glucanase-like"/>
</dbReference>
<feature type="signal peptide" evidence="15">
    <location>
        <begin position="1"/>
        <end position="21"/>
    </location>
</feature>
<comment type="subcellular location">
    <subcellularLocation>
        <location evidence="2">Membrane</location>
    </subcellularLocation>
</comment>
<keyword evidence="5" id="KW-0808">Transferase</keyword>
<gene>
    <name evidence="17" type="ORF">AOQ84DRAFT_389896</name>
</gene>
<proteinExistence type="inferred from homology"/>
<evidence type="ECO:0000256" key="4">
    <source>
        <dbReference type="ARBA" id="ARBA00022676"/>
    </source>
</evidence>
<feature type="transmembrane region" description="Helical" evidence="14">
    <location>
        <begin position="298"/>
        <end position="320"/>
    </location>
</feature>
<reference evidence="17 18" key="1">
    <citation type="journal article" date="2016" name="Nat. Commun.">
        <title>Ectomycorrhizal ecology is imprinted in the genome of the dominant symbiotic fungus Cenococcum geophilum.</title>
        <authorList>
            <consortium name="DOE Joint Genome Institute"/>
            <person name="Peter M."/>
            <person name="Kohler A."/>
            <person name="Ohm R.A."/>
            <person name="Kuo A."/>
            <person name="Krutzmann J."/>
            <person name="Morin E."/>
            <person name="Arend M."/>
            <person name="Barry K.W."/>
            <person name="Binder M."/>
            <person name="Choi C."/>
            <person name="Clum A."/>
            <person name="Copeland A."/>
            <person name="Grisel N."/>
            <person name="Haridas S."/>
            <person name="Kipfer T."/>
            <person name="LaButti K."/>
            <person name="Lindquist E."/>
            <person name="Lipzen A."/>
            <person name="Maire R."/>
            <person name="Meier B."/>
            <person name="Mihaltcheva S."/>
            <person name="Molinier V."/>
            <person name="Murat C."/>
            <person name="Poggeler S."/>
            <person name="Quandt C.A."/>
            <person name="Sperisen C."/>
            <person name="Tritt A."/>
            <person name="Tisserant E."/>
            <person name="Crous P.W."/>
            <person name="Henrissat B."/>
            <person name="Nehls U."/>
            <person name="Egli S."/>
            <person name="Spatafora J.W."/>
            <person name="Grigoriev I.V."/>
            <person name="Martin F.M."/>
        </authorList>
    </citation>
    <scope>NUCLEOTIDE SEQUENCE [LARGE SCALE GENOMIC DNA]</scope>
    <source>
        <strain evidence="17 18">CBS 207.34</strain>
    </source>
</reference>
<evidence type="ECO:0000256" key="1">
    <source>
        <dbReference type="ARBA" id="ARBA00000822"/>
    </source>
</evidence>
<evidence type="ECO:0000256" key="2">
    <source>
        <dbReference type="ARBA" id="ARBA00004370"/>
    </source>
</evidence>
<dbReference type="InterPro" id="IPR050546">
    <property type="entry name" value="Glycosyl_Hydrlase_16"/>
</dbReference>
<dbReference type="Gene3D" id="2.60.120.200">
    <property type="match status" value="1"/>
</dbReference>
<evidence type="ECO:0000256" key="5">
    <source>
        <dbReference type="ARBA" id="ARBA00022679"/>
    </source>
</evidence>
<evidence type="ECO:0000256" key="8">
    <source>
        <dbReference type="ARBA" id="ARBA00023136"/>
    </source>
</evidence>
<organism evidence="17 18">
    <name type="scientific">Glonium stellatum</name>
    <dbReference type="NCBI Taxonomy" id="574774"/>
    <lineage>
        <taxon>Eukaryota</taxon>
        <taxon>Fungi</taxon>
        <taxon>Dikarya</taxon>
        <taxon>Ascomycota</taxon>
        <taxon>Pezizomycotina</taxon>
        <taxon>Dothideomycetes</taxon>
        <taxon>Pleosporomycetidae</taxon>
        <taxon>Gloniales</taxon>
        <taxon>Gloniaceae</taxon>
        <taxon>Glonium</taxon>
    </lineage>
</organism>
<dbReference type="GO" id="GO:0016757">
    <property type="term" value="F:glycosyltransferase activity"/>
    <property type="evidence" value="ECO:0007669"/>
    <property type="project" value="UniProtKB-KW"/>
</dbReference>